<keyword evidence="4" id="KW-0663">Pyridoxal phosphate</keyword>
<evidence type="ECO:0000256" key="2">
    <source>
        <dbReference type="ARBA" id="ARBA00010671"/>
    </source>
</evidence>
<dbReference type="InterPro" id="IPR000310">
    <property type="entry name" value="Orn/Lys/Arg_deCO2ase_major_dom"/>
</dbReference>
<dbReference type="KEGG" id="mdx:BTO20_34690"/>
<evidence type="ECO:0000256" key="1">
    <source>
        <dbReference type="ARBA" id="ARBA00001933"/>
    </source>
</evidence>
<dbReference type="InterPro" id="IPR015424">
    <property type="entry name" value="PyrdxlP-dep_Trfase"/>
</dbReference>
<dbReference type="SUPFAM" id="SSF55904">
    <property type="entry name" value="Ornithine decarboxylase C-terminal domain"/>
    <property type="match status" value="1"/>
</dbReference>
<evidence type="ECO:0000256" key="4">
    <source>
        <dbReference type="ARBA" id="ARBA00022898"/>
    </source>
</evidence>
<evidence type="ECO:0000259" key="7">
    <source>
        <dbReference type="PROSITE" id="PS00703"/>
    </source>
</evidence>
<evidence type="ECO:0000313" key="9">
    <source>
        <dbReference type="Proteomes" id="UP000195331"/>
    </source>
</evidence>
<dbReference type="PANTHER" id="PTHR43277">
    <property type="entry name" value="ARGININE DECARBOXYLASE"/>
    <property type="match status" value="1"/>
</dbReference>
<evidence type="ECO:0000256" key="6">
    <source>
        <dbReference type="SAM" id="MobiDB-lite"/>
    </source>
</evidence>
<feature type="domain" description="Orn/Lys/Arg decarboxylases family 1 pyridoxal-P attachment site" evidence="7">
    <location>
        <begin position="246"/>
        <end position="260"/>
    </location>
</feature>
<comment type="similarity">
    <text evidence="2">Belongs to the Orn/Lys/Arg decarboxylase class-I family.</text>
</comment>
<evidence type="ECO:0000256" key="3">
    <source>
        <dbReference type="ARBA" id="ARBA00022793"/>
    </source>
</evidence>
<dbReference type="Pfam" id="PF03711">
    <property type="entry name" value="OKR_DC_1_C"/>
    <property type="match status" value="1"/>
</dbReference>
<dbReference type="InterPro" id="IPR015421">
    <property type="entry name" value="PyrdxlP-dep_Trfase_major"/>
</dbReference>
<dbReference type="Gene3D" id="3.90.100.10">
    <property type="entry name" value="Orn/Lys/Arg decarboxylase, C-terminal domain"/>
    <property type="match status" value="1"/>
</dbReference>
<keyword evidence="5" id="KW-0456">Lyase</keyword>
<evidence type="ECO:0000256" key="5">
    <source>
        <dbReference type="ARBA" id="ARBA00023239"/>
    </source>
</evidence>
<protein>
    <submittedName>
        <fullName evidence="8">Decarboxylase</fullName>
    </submittedName>
</protein>
<keyword evidence="9" id="KW-1185">Reference proteome</keyword>
<dbReference type="AlphaFoldDB" id="A0A1Y0CGH7"/>
<dbReference type="PANTHER" id="PTHR43277:SF4">
    <property type="entry name" value="ARGININE DECARBOXYLASE"/>
    <property type="match status" value="1"/>
</dbReference>
<feature type="compositionally biased region" description="Basic and acidic residues" evidence="6">
    <location>
        <begin position="10"/>
        <end position="22"/>
    </location>
</feature>
<dbReference type="InterPro" id="IPR052357">
    <property type="entry name" value="Orn_Lys_Arg_decarboxylase-I"/>
</dbReference>
<dbReference type="InterPro" id="IPR008286">
    <property type="entry name" value="Prn/Lys/Arg_de-COase_C"/>
</dbReference>
<reference evidence="8 9" key="1">
    <citation type="submission" date="2017-04" db="EMBL/GenBank/DDBJ databases">
        <title>Whole Genome Sequence of 1,4-Dioxane Degrading Bacterium Mycobacterium dioxanotrophicus PH-06.</title>
        <authorList>
            <person name="He Y."/>
        </authorList>
    </citation>
    <scope>NUCLEOTIDE SEQUENCE [LARGE SCALE GENOMIC DNA]</scope>
    <source>
        <strain evidence="8 9">PH-06</strain>
    </source>
</reference>
<dbReference type="GO" id="GO:0016831">
    <property type="term" value="F:carboxy-lyase activity"/>
    <property type="evidence" value="ECO:0007669"/>
    <property type="project" value="UniProtKB-KW"/>
</dbReference>
<dbReference type="SUPFAM" id="SSF53383">
    <property type="entry name" value="PLP-dependent transferases"/>
    <property type="match status" value="1"/>
</dbReference>
<dbReference type="Proteomes" id="UP000195331">
    <property type="component" value="Chromosome"/>
</dbReference>
<sequence>MDSVGRLRRGRCDQDRRHDRGAQRHPGVLAVNHAAAPLFEAIREFVEREQAPLYSPGHKGGRTLDPWFRENIAALDLNNLPDTDTLHCPEGPILQAEQLVADAWRVGQSFILVQGSTSGNIAVALSALRPGEPVLVQRNAHKSVLAGLVQVGALPVWLEPRWDTQFGIAHGLDADVVERALAASGASALWMLHPTYYGTTADISALSELCRRFDARLLVDGAHSPHFAFHPELPVPAEKSGAAATVQSVHKVLSGLSQAAVLHIDPHAIDPATVRRALQLIQTTSPHFAIMASIDLARRQMMIDGRDLLGRALERARHAATRLAATPGLRVLRPEDASGAGTGFHQLDETKLLIGTTGLAADAHDIVARLNRVHGVQPELSGPGHVLCISTIGNTDTDMDRLVAGFTEVAGWAGRADTFGGGDTLTTDLLALRGPTVLTPREAFFAQTDTVALTDATGLVAAEAITPYPPGIPLVMPGERLTGEVIDLLRALRDAGNPISASDPKLGAVKVVR</sequence>
<feature type="region of interest" description="Disordered" evidence="6">
    <location>
        <begin position="1"/>
        <end position="26"/>
    </location>
</feature>
<accession>A0A1Y0CGH7</accession>
<dbReference type="EMBL" id="CP020809">
    <property type="protein sequence ID" value="ART74107.1"/>
    <property type="molecule type" value="Genomic_DNA"/>
</dbReference>
<comment type="cofactor">
    <cofactor evidence="1">
        <name>pyridoxal 5'-phosphate</name>
        <dbReference type="ChEBI" id="CHEBI:597326"/>
    </cofactor>
</comment>
<dbReference type="OrthoDB" id="9815233at2"/>
<dbReference type="Gene3D" id="3.40.640.10">
    <property type="entry name" value="Type I PLP-dependent aspartate aminotransferase-like (Major domain)"/>
    <property type="match status" value="1"/>
</dbReference>
<keyword evidence="3" id="KW-0210">Decarboxylase</keyword>
<organism evidence="8 9">
    <name type="scientific">Mycobacterium dioxanotrophicus</name>
    <dbReference type="NCBI Taxonomy" id="482462"/>
    <lineage>
        <taxon>Bacteria</taxon>
        <taxon>Bacillati</taxon>
        <taxon>Actinomycetota</taxon>
        <taxon>Actinomycetes</taxon>
        <taxon>Mycobacteriales</taxon>
        <taxon>Mycobacteriaceae</taxon>
        <taxon>Mycobacterium</taxon>
    </lineage>
</organism>
<evidence type="ECO:0000313" key="8">
    <source>
        <dbReference type="EMBL" id="ART74107.1"/>
    </source>
</evidence>
<dbReference type="InterPro" id="IPR036633">
    <property type="entry name" value="Prn/Lys/Arg_de-COase_C_sf"/>
</dbReference>
<dbReference type="Pfam" id="PF01276">
    <property type="entry name" value="OKR_DC_1"/>
    <property type="match status" value="1"/>
</dbReference>
<name>A0A1Y0CGH7_9MYCO</name>
<gene>
    <name evidence="8" type="ORF">BTO20_34690</name>
</gene>
<dbReference type="PROSITE" id="PS00703">
    <property type="entry name" value="OKR_DC_1"/>
    <property type="match status" value="1"/>
</dbReference>
<proteinExistence type="inferred from homology"/>